<dbReference type="EMBL" id="JAUJLE010000048">
    <property type="protein sequence ID" value="KAK0996719.1"/>
    <property type="molecule type" value="Genomic_DNA"/>
</dbReference>
<proteinExistence type="predicted"/>
<comment type="caution">
    <text evidence="2">The sequence shown here is derived from an EMBL/GenBank/DDBJ whole genome shotgun (WGS) entry which is preliminary data.</text>
</comment>
<accession>A0AAN6KRL1</accession>
<gene>
    <name evidence="2" type="ORF">LTR91_006931</name>
</gene>
<name>A0AAN6KRL1_9PEZI</name>
<evidence type="ECO:0000313" key="2">
    <source>
        <dbReference type="EMBL" id="KAK0996719.1"/>
    </source>
</evidence>
<dbReference type="Proteomes" id="UP001175353">
    <property type="component" value="Unassembled WGS sequence"/>
</dbReference>
<dbReference type="AlphaFoldDB" id="A0AAN6KRL1"/>
<reference evidence="2" key="1">
    <citation type="submission" date="2023-06" db="EMBL/GenBank/DDBJ databases">
        <title>Black Yeasts Isolated from many extreme environments.</title>
        <authorList>
            <person name="Coleine C."/>
            <person name="Stajich J.E."/>
            <person name="Selbmann L."/>
        </authorList>
    </citation>
    <scope>NUCLEOTIDE SEQUENCE</scope>
    <source>
        <strain evidence="2">CCFEE 5200</strain>
    </source>
</reference>
<dbReference type="Pfam" id="PF12246">
    <property type="entry name" value="MKT1_C"/>
    <property type="match status" value="1"/>
</dbReference>
<evidence type="ECO:0000313" key="3">
    <source>
        <dbReference type="Proteomes" id="UP001175353"/>
    </source>
</evidence>
<sequence length="120" mass="13397">MLMSGSVSRKTIGDKELRDLGTNLPFTREPDLGLALVVKSYLDELSNEPSKRQDITRWFNYVTDMEGDLQKAWKMWACVNAGVQAAETSIIGESVKKMFRNADKWLQEKIATAAASNGLV</sequence>
<organism evidence="2 3">
    <name type="scientific">Friedmanniomyces endolithicus</name>
    <dbReference type="NCBI Taxonomy" id="329885"/>
    <lineage>
        <taxon>Eukaryota</taxon>
        <taxon>Fungi</taxon>
        <taxon>Dikarya</taxon>
        <taxon>Ascomycota</taxon>
        <taxon>Pezizomycotina</taxon>
        <taxon>Dothideomycetes</taxon>
        <taxon>Dothideomycetidae</taxon>
        <taxon>Mycosphaerellales</taxon>
        <taxon>Teratosphaeriaceae</taxon>
        <taxon>Friedmanniomyces</taxon>
    </lineage>
</organism>
<keyword evidence="3" id="KW-1185">Reference proteome</keyword>
<protein>
    <recommendedName>
        <fullName evidence="1">Post-transcriptional regulator MKT1 C-terminal domain-containing protein</fullName>
    </recommendedName>
</protein>
<dbReference type="InterPro" id="IPR022039">
    <property type="entry name" value="MKT1_C"/>
</dbReference>
<evidence type="ECO:0000259" key="1">
    <source>
        <dbReference type="Pfam" id="PF12246"/>
    </source>
</evidence>
<feature type="domain" description="Post-transcriptional regulator MKT1 C-terminal" evidence="1">
    <location>
        <begin position="1"/>
        <end position="107"/>
    </location>
</feature>